<dbReference type="AlphaFoldDB" id="A0A1M6FGK5"/>
<dbReference type="SUPFAM" id="SSF46785">
    <property type="entry name" value="Winged helix' DNA-binding domain"/>
    <property type="match status" value="1"/>
</dbReference>
<dbReference type="InterPro" id="IPR000086">
    <property type="entry name" value="NUDIX_hydrolase_dom"/>
</dbReference>
<organism evidence="3 4">
    <name type="scientific">Bacteroides stercorirosoris</name>
    <dbReference type="NCBI Taxonomy" id="871324"/>
    <lineage>
        <taxon>Bacteria</taxon>
        <taxon>Pseudomonadati</taxon>
        <taxon>Bacteroidota</taxon>
        <taxon>Bacteroidia</taxon>
        <taxon>Bacteroidales</taxon>
        <taxon>Bacteroidaceae</taxon>
        <taxon>Bacteroides</taxon>
    </lineage>
</organism>
<dbReference type="eggNOG" id="COG1051">
    <property type="taxonomic scope" value="Bacteria"/>
</dbReference>
<reference evidence="4" key="1">
    <citation type="submission" date="2016-11" db="EMBL/GenBank/DDBJ databases">
        <authorList>
            <person name="Varghese N."/>
            <person name="Submissions S."/>
        </authorList>
    </citation>
    <scope>NUCLEOTIDE SEQUENCE [LARGE SCALE GENOMIC DNA]</scope>
    <source>
        <strain evidence="4">DSM 26884</strain>
    </source>
</reference>
<dbReference type="PANTHER" id="PTHR43736">
    <property type="entry name" value="ADP-RIBOSE PYROPHOSPHATASE"/>
    <property type="match status" value="1"/>
</dbReference>
<accession>A0A1M6FGK5</accession>
<dbReference type="Proteomes" id="UP000184192">
    <property type="component" value="Unassembled WGS sequence"/>
</dbReference>
<proteinExistence type="predicted"/>
<evidence type="ECO:0000259" key="2">
    <source>
        <dbReference type="Pfam" id="PF21906"/>
    </source>
</evidence>
<dbReference type="InterPro" id="IPR054105">
    <property type="entry name" value="WHD_NrtR"/>
</dbReference>
<feature type="domain" description="NrtR DNA-binding winged helix" evidence="2">
    <location>
        <begin position="182"/>
        <end position="241"/>
    </location>
</feature>
<evidence type="ECO:0000313" key="4">
    <source>
        <dbReference type="Proteomes" id="UP000184192"/>
    </source>
</evidence>
<dbReference type="InterPro" id="IPR015797">
    <property type="entry name" value="NUDIX_hydrolase-like_dom_sf"/>
</dbReference>
<dbReference type="EMBL" id="FQZN01000012">
    <property type="protein sequence ID" value="SHI96868.1"/>
    <property type="molecule type" value="Genomic_DNA"/>
</dbReference>
<dbReference type="CDD" id="cd18873">
    <property type="entry name" value="NUDIX_NadM_like"/>
    <property type="match status" value="1"/>
</dbReference>
<dbReference type="SUPFAM" id="SSF55811">
    <property type="entry name" value="Nudix"/>
    <property type="match status" value="1"/>
</dbReference>
<evidence type="ECO:0000259" key="1">
    <source>
        <dbReference type="Pfam" id="PF00293"/>
    </source>
</evidence>
<dbReference type="InterPro" id="IPR036388">
    <property type="entry name" value="WH-like_DNA-bd_sf"/>
</dbReference>
<dbReference type="Pfam" id="PF21906">
    <property type="entry name" value="WHD_NrtR"/>
    <property type="match status" value="1"/>
</dbReference>
<dbReference type="Gene3D" id="1.10.10.10">
    <property type="entry name" value="Winged helix-like DNA-binding domain superfamily/Winged helix DNA-binding domain"/>
    <property type="match status" value="1"/>
</dbReference>
<dbReference type="Pfam" id="PF00293">
    <property type="entry name" value="NUDIX"/>
    <property type="match status" value="1"/>
</dbReference>
<name>A0A1M6FGK5_9BACE</name>
<sequence>MQRLNMDIMQDIEQKTPLANNHISVDCVVIGFDGEQLKVLLIKRVGEEKGEIFHDMKLPGSLIYMDEDLDEAAKRVLNELTGLKNVNLMQFKAFGSKNRTKDPKDIHWLERAMQSKVERIVTIAYLSLVKIDRALSRNLDDFEAYWVALQDIKALAFDHNLIIKEALVYIRQYVEINPSALFDLLPRKFTASQLRTLYELIYSKPIDVRNFHKKIAMMEYVVPMEEKQQGVAHRAARYYRFDKKIYNKVRR</sequence>
<evidence type="ECO:0000313" key="3">
    <source>
        <dbReference type="EMBL" id="SHI96868.1"/>
    </source>
</evidence>
<dbReference type="PANTHER" id="PTHR43736:SF4">
    <property type="entry name" value="SLR1690 PROTEIN"/>
    <property type="match status" value="1"/>
</dbReference>
<dbReference type="Gene3D" id="3.90.79.10">
    <property type="entry name" value="Nucleoside Triphosphate Pyrophosphohydrolase"/>
    <property type="match status" value="1"/>
</dbReference>
<protein>
    <submittedName>
        <fullName evidence="3">NUDIX domain-containing protein</fullName>
    </submittedName>
</protein>
<keyword evidence="4" id="KW-1185">Reference proteome</keyword>
<dbReference type="InterPro" id="IPR036390">
    <property type="entry name" value="WH_DNA-bd_sf"/>
</dbReference>
<gene>
    <name evidence="3" type="ORF">SAMN05444350_11223</name>
</gene>
<feature type="domain" description="Nudix hydrolase" evidence="1">
    <location>
        <begin position="21"/>
        <end position="157"/>
    </location>
</feature>